<dbReference type="InterPro" id="IPR023299">
    <property type="entry name" value="ATPase_P-typ_cyto_dom_N"/>
</dbReference>
<dbReference type="FunFam" id="2.70.150.10:FF:000020">
    <property type="entry name" value="Copper-exporting P-type ATPase A"/>
    <property type="match status" value="1"/>
</dbReference>
<dbReference type="InterPro" id="IPR008250">
    <property type="entry name" value="ATPase_P-typ_transduc_dom_A_sf"/>
</dbReference>
<dbReference type="NCBIfam" id="TIGR01525">
    <property type="entry name" value="ATPase-IB_hvy"/>
    <property type="match status" value="1"/>
</dbReference>
<dbReference type="CDD" id="cd02094">
    <property type="entry name" value="P-type_ATPase_Cu-like"/>
    <property type="match status" value="1"/>
</dbReference>
<keyword evidence="10 11" id="KW-0472">Membrane</keyword>
<protein>
    <submittedName>
        <fullName evidence="13">Heavy metal translocating P-type ATPase</fullName>
    </submittedName>
</protein>
<dbReference type="GO" id="GO:0005524">
    <property type="term" value="F:ATP binding"/>
    <property type="evidence" value="ECO:0007669"/>
    <property type="project" value="UniProtKB-UniRule"/>
</dbReference>
<evidence type="ECO:0000256" key="1">
    <source>
        <dbReference type="ARBA" id="ARBA00004651"/>
    </source>
</evidence>
<evidence type="ECO:0000256" key="4">
    <source>
        <dbReference type="ARBA" id="ARBA00022692"/>
    </source>
</evidence>
<dbReference type="GO" id="GO:0016887">
    <property type="term" value="F:ATP hydrolysis activity"/>
    <property type="evidence" value="ECO:0007669"/>
    <property type="project" value="InterPro"/>
</dbReference>
<dbReference type="InterPro" id="IPR006121">
    <property type="entry name" value="HMA_dom"/>
</dbReference>
<dbReference type="Pfam" id="PF00403">
    <property type="entry name" value="HMA"/>
    <property type="match status" value="2"/>
</dbReference>
<dbReference type="InterPro" id="IPR018303">
    <property type="entry name" value="ATPase_P-typ_P_site"/>
</dbReference>
<dbReference type="CDD" id="cd00371">
    <property type="entry name" value="HMA"/>
    <property type="match status" value="2"/>
</dbReference>
<evidence type="ECO:0000256" key="10">
    <source>
        <dbReference type="ARBA" id="ARBA00023136"/>
    </source>
</evidence>
<dbReference type="InterPro" id="IPR044492">
    <property type="entry name" value="P_typ_ATPase_HD_dom"/>
</dbReference>
<dbReference type="Pfam" id="PF00122">
    <property type="entry name" value="E1-E2_ATPase"/>
    <property type="match status" value="1"/>
</dbReference>
<dbReference type="Gene3D" id="3.40.1110.10">
    <property type="entry name" value="Calcium-transporting ATPase, cytoplasmic domain N"/>
    <property type="match status" value="1"/>
</dbReference>
<name>H3ZGA8_9ALTE</name>
<dbReference type="SFLD" id="SFLDG00002">
    <property type="entry name" value="C1.7:_P-type_atpase_like"/>
    <property type="match status" value="1"/>
</dbReference>
<dbReference type="Gene3D" id="3.30.70.100">
    <property type="match status" value="2"/>
</dbReference>
<feature type="transmembrane region" description="Helical" evidence="11">
    <location>
        <begin position="236"/>
        <end position="258"/>
    </location>
</feature>
<comment type="subcellular location">
    <subcellularLocation>
        <location evidence="1">Cell membrane</location>
        <topology evidence="1">Multi-pass membrane protein</topology>
    </subcellularLocation>
</comment>
<evidence type="ECO:0000313" key="14">
    <source>
        <dbReference type="Proteomes" id="UP000012046"/>
    </source>
</evidence>
<dbReference type="InterPro" id="IPR027256">
    <property type="entry name" value="P-typ_ATPase_IB"/>
</dbReference>
<dbReference type="SUPFAM" id="SSF55008">
    <property type="entry name" value="HMA, heavy metal-associated domain"/>
    <property type="match status" value="2"/>
</dbReference>
<dbReference type="Pfam" id="PF00702">
    <property type="entry name" value="Hydrolase"/>
    <property type="match status" value="1"/>
</dbReference>
<evidence type="ECO:0000256" key="2">
    <source>
        <dbReference type="ARBA" id="ARBA00006024"/>
    </source>
</evidence>
<dbReference type="SUPFAM" id="SSF81665">
    <property type="entry name" value="Calcium ATPase, transmembrane domain M"/>
    <property type="match status" value="1"/>
</dbReference>
<dbReference type="SUPFAM" id="SSF56784">
    <property type="entry name" value="HAD-like"/>
    <property type="match status" value="1"/>
</dbReference>
<dbReference type="PRINTS" id="PR00119">
    <property type="entry name" value="CATATPASE"/>
</dbReference>
<dbReference type="InterPro" id="IPR023298">
    <property type="entry name" value="ATPase_P-typ_TM_dom_sf"/>
</dbReference>
<dbReference type="SUPFAM" id="SSF81653">
    <property type="entry name" value="Calcium ATPase, transduction domain A"/>
    <property type="match status" value="1"/>
</dbReference>
<evidence type="ECO:0000256" key="8">
    <source>
        <dbReference type="ARBA" id="ARBA00022967"/>
    </source>
</evidence>
<comment type="caution">
    <text evidence="13">The sequence shown here is derived from an EMBL/GenBank/DDBJ whole genome shotgun (WGS) entry which is preliminary data.</text>
</comment>
<keyword evidence="7 11" id="KW-0067">ATP-binding</keyword>
<keyword evidence="4 11" id="KW-0812">Transmembrane</keyword>
<feature type="domain" description="HMA" evidence="12">
    <location>
        <begin position="6"/>
        <end position="71"/>
    </location>
</feature>
<feature type="transmembrane region" description="Helical" evidence="11">
    <location>
        <begin position="418"/>
        <end position="440"/>
    </location>
</feature>
<gene>
    <name evidence="13" type="ORF">AJE_12024</name>
</gene>
<dbReference type="InterPro" id="IPR059000">
    <property type="entry name" value="ATPase_P-type_domA"/>
</dbReference>
<dbReference type="InterPro" id="IPR023214">
    <property type="entry name" value="HAD_sf"/>
</dbReference>
<keyword evidence="3 11" id="KW-1003">Cell membrane</keyword>
<comment type="similarity">
    <text evidence="2 11">Belongs to the cation transport ATPase (P-type) (TC 3.A.3) family. Type IB subfamily.</text>
</comment>
<accession>H3ZGA8</accession>
<dbReference type="PANTHER" id="PTHR43520:SF8">
    <property type="entry name" value="P-TYPE CU(+) TRANSPORTER"/>
    <property type="match status" value="1"/>
</dbReference>
<dbReference type="STRING" id="1129374.AJE_12024"/>
<evidence type="ECO:0000313" key="13">
    <source>
        <dbReference type="EMBL" id="EHR40428.1"/>
    </source>
</evidence>
<dbReference type="GO" id="GO:0005886">
    <property type="term" value="C:plasma membrane"/>
    <property type="evidence" value="ECO:0007669"/>
    <property type="project" value="UniProtKB-SubCell"/>
</dbReference>
<dbReference type="Proteomes" id="UP000012046">
    <property type="component" value="Unassembled WGS sequence"/>
</dbReference>
<dbReference type="GO" id="GO:0043682">
    <property type="term" value="F:P-type divalent copper transporter activity"/>
    <property type="evidence" value="ECO:0007669"/>
    <property type="project" value="TreeGrafter"/>
</dbReference>
<dbReference type="PATRIC" id="fig|1129374.4.peg.2389"/>
<feature type="transmembrane region" description="Helical" evidence="11">
    <location>
        <begin position="795"/>
        <end position="817"/>
    </location>
</feature>
<dbReference type="GO" id="GO:0005507">
    <property type="term" value="F:copper ion binding"/>
    <property type="evidence" value="ECO:0007669"/>
    <property type="project" value="TreeGrafter"/>
</dbReference>
<organism evidence="13 14">
    <name type="scientific">Alishewanella jeotgali KCTC 22429</name>
    <dbReference type="NCBI Taxonomy" id="1129374"/>
    <lineage>
        <taxon>Bacteria</taxon>
        <taxon>Pseudomonadati</taxon>
        <taxon>Pseudomonadota</taxon>
        <taxon>Gammaproteobacteria</taxon>
        <taxon>Alteromonadales</taxon>
        <taxon>Alteromonadaceae</taxon>
        <taxon>Alishewanella</taxon>
    </lineage>
</organism>
<dbReference type="GO" id="GO:0060003">
    <property type="term" value="P:copper ion export"/>
    <property type="evidence" value="ECO:0007669"/>
    <property type="project" value="UniProtKB-ARBA"/>
</dbReference>
<feature type="transmembrane region" description="Helical" evidence="11">
    <location>
        <begin position="446"/>
        <end position="469"/>
    </location>
</feature>
<evidence type="ECO:0000256" key="11">
    <source>
        <dbReference type="RuleBase" id="RU362081"/>
    </source>
</evidence>
<dbReference type="FunFam" id="3.30.70.100:FF:000001">
    <property type="entry name" value="ATPase copper transporting beta"/>
    <property type="match status" value="1"/>
</dbReference>
<dbReference type="NCBIfam" id="TIGR01511">
    <property type="entry name" value="ATPase-IB1_Cu"/>
    <property type="match status" value="1"/>
</dbReference>
<feature type="transmembrane region" description="Helical" evidence="11">
    <location>
        <begin position="770"/>
        <end position="789"/>
    </location>
</feature>
<dbReference type="AlphaFoldDB" id="H3ZGA8"/>
<keyword evidence="14" id="KW-1185">Reference proteome</keyword>
<feature type="transmembrane region" description="Helical" evidence="11">
    <location>
        <begin position="198"/>
        <end position="215"/>
    </location>
</feature>
<feature type="transmembrane region" description="Helical" evidence="11">
    <location>
        <begin position="163"/>
        <end position="186"/>
    </location>
</feature>
<sequence>MSAANLKVLIPVTKLTCAGCVRRATTALSAVPGVQQANVNLASGNAELSLEAATVLPQVVSALEQAGYPTRTEALLFSISGMHCASCVSKIEQALRQIPGVLSAQVQLVNSQLQLSRISGLAQTSELLATVQRLGYQAKVVDEQHADPEQEQQAAQRRLKRQFWLALALTLPVFVLEMGGHLLPAFAALLQRVLLPEHSALLQFTLTTLLLAWPGRDFFRIGLPNLWRRSPDMNSLVALGTFAAWSFSTLVTFAPELIPQVSRHLYFESAAVIITLILLGRYLEGRARGRTGAAIRKLLGLKVSQVRVRVNDNYQDLPLADLKVGMQFLVRPGERIAADARVISGESWVDESMLTGEPQPVAKQAGTVVTGGTLNGTAGALLCEAQAVGEQTVLAQIVRLVQQAQSSRLPIQALVDKVTAVFVPVVLGIALLTALLWLWLGGEQALTQALVNAVAVLIIACPCAMGLATPVSIMVGTGRAAELGVLFRQGAALQQLQQVRLVAFDKTGTLTQGKLALTDIVATADLTAQQVLAIVAALEQFAEHPLAQALVAAAQAQQLPFAATTEFQAINGQGVTALVDGKRYYLGNLRLLAEQLPAQFPAAELPNASQQQQLQQLTAAGKTVIFLADTERLLAMIALADQLRPESQAAVQALQQAGLTVVMVTGDQLPTAKAVAKQLGISEVRAGVLPEGKQQLVEQLKQQYGKVAFVGDGINDAPALAAADVGIAIGTGTDVAIEAADVVLQRSDVGSVSQALQLSAAVMRNIRQNLFWAFAYNVLLIPVAAGVLYPFTGTLLAPGLAAGAMALSSIFVLSNALRLQRFR</sequence>
<dbReference type="Gene3D" id="3.40.50.1000">
    <property type="entry name" value="HAD superfamily/HAD-like"/>
    <property type="match status" value="1"/>
</dbReference>
<reference evidence="13 14" key="1">
    <citation type="journal article" date="2012" name="J. Bacteriol.">
        <title>Genome Sequence of Extracellular-Protease-Producing Alishewanella jeotgali Isolated from Traditional Korean Fermented Seafood.</title>
        <authorList>
            <person name="Jung J."/>
            <person name="Chun J."/>
            <person name="Park W."/>
        </authorList>
    </citation>
    <scope>NUCLEOTIDE SEQUENCE [LARGE SCALE GENOMIC DNA]</scope>
    <source>
        <strain evidence="13 14">KCTC 22429</strain>
    </source>
</reference>
<evidence type="ECO:0000256" key="6">
    <source>
        <dbReference type="ARBA" id="ARBA00022741"/>
    </source>
</evidence>
<keyword evidence="5 11" id="KW-0479">Metal-binding</keyword>
<feature type="transmembrane region" description="Helical" evidence="11">
    <location>
        <begin position="264"/>
        <end position="283"/>
    </location>
</feature>
<dbReference type="PROSITE" id="PS00154">
    <property type="entry name" value="ATPASE_E1_E2"/>
    <property type="match status" value="1"/>
</dbReference>
<dbReference type="Gene3D" id="2.70.150.10">
    <property type="entry name" value="Calcium-transporting ATPase, cytoplasmic transduction domain A"/>
    <property type="match status" value="1"/>
</dbReference>
<dbReference type="InterPro" id="IPR001757">
    <property type="entry name" value="P_typ_ATPase"/>
</dbReference>
<dbReference type="PANTHER" id="PTHR43520">
    <property type="entry name" value="ATP7, ISOFORM B"/>
    <property type="match status" value="1"/>
</dbReference>
<dbReference type="PROSITE" id="PS50846">
    <property type="entry name" value="HMA_2"/>
    <property type="match status" value="2"/>
</dbReference>
<dbReference type="GO" id="GO:0055070">
    <property type="term" value="P:copper ion homeostasis"/>
    <property type="evidence" value="ECO:0007669"/>
    <property type="project" value="TreeGrafter"/>
</dbReference>
<feature type="domain" description="HMA" evidence="12">
    <location>
        <begin position="73"/>
        <end position="139"/>
    </location>
</feature>
<dbReference type="InterPro" id="IPR036163">
    <property type="entry name" value="HMA_dom_sf"/>
</dbReference>
<dbReference type="PROSITE" id="PS01047">
    <property type="entry name" value="HMA_1"/>
    <property type="match status" value="1"/>
</dbReference>
<evidence type="ECO:0000256" key="9">
    <source>
        <dbReference type="ARBA" id="ARBA00022989"/>
    </source>
</evidence>
<keyword evidence="6 11" id="KW-0547">Nucleotide-binding</keyword>
<dbReference type="InterPro" id="IPR017969">
    <property type="entry name" value="Heavy-metal-associated_CS"/>
</dbReference>
<dbReference type="eggNOG" id="COG2217">
    <property type="taxonomic scope" value="Bacteria"/>
</dbReference>
<evidence type="ECO:0000256" key="3">
    <source>
        <dbReference type="ARBA" id="ARBA00022475"/>
    </source>
</evidence>
<dbReference type="NCBIfam" id="TIGR01494">
    <property type="entry name" value="ATPase_P-type"/>
    <property type="match status" value="1"/>
</dbReference>
<dbReference type="EMBL" id="AHTH01000039">
    <property type="protein sequence ID" value="EHR40428.1"/>
    <property type="molecule type" value="Genomic_DNA"/>
</dbReference>
<evidence type="ECO:0000256" key="7">
    <source>
        <dbReference type="ARBA" id="ARBA00022840"/>
    </source>
</evidence>
<dbReference type="SFLD" id="SFLDS00003">
    <property type="entry name" value="Haloacid_Dehalogenase"/>
    <property type="match status" value="1"/>
</dbReference>
<dbReference type="RefSeq" id="WP_008951085.1">
    <property type="nucleotide sequence ID" value="NZ_AHTH01000039.1"/>
</dbReference>
<evidence type="ECO:0000259" key="12">
    <source>
        <dbReference type="PROSITE" id="PS50846"/>
    </source>
</evidence>
<proteinExistence type="inferred from homology"/>
<keyword evidence="8" id="KW-1278">Translocase</keyword>
<dbReference type="PRINTS" id="PR00943">
    <property type="entry name" value="CUATPASE"/>
</dbReference>
<keyword evidence="9 11" id="KW-1133">Transmembrane helix</keyword>
<evidence type="ECO:0000256" key="5">
    <source>
        <dbReference type="ARBA" id="ARBA00022723"/>
    </source>
</evidence>
<dbReference type="SFLD" id="SFLDF00027">
    <property type="entry name" value="p-type_atpase"/>
    <property type="match status" value="1"/>
</dbReference>
<dbReference type="InterPro" id="IPR036412">
    <property type="entry name" value="HAD-like_sf"/>
</dbReference>